<comment type="caution">
    <text evidence="2">The sequence shown here is derived from an EMBL/GenBank/DDBJ whole genome shotgun (WGS) entry which is preliminary data.</text>
</comment>
<dbReference type="VEuPathDB" id="FungiDB:AB675_1701"/>
<evidence type="ECO:0000313" key="3">
    <source>
        <dbReference type="Proteomes" id="UP000038010"/>
    </source>
</evidence>
<feature type="signal peptide" evidence="1">
    <location>
        <begin position="1"/>
        <end position="19"/>
    </location>
</feature>
<evidence type="ECO:0000313" key="2">
    <source>
        <dbReference type="EMBL" id="KPI36056.1"/>
    </source>
</evidence>
<accession>A0A0N1HIR2</accession>
<feature type="chain" id="PRO_5005873408" evidence="1">
    <location>
        <begin position="20"/>
        <end position="174"/>
    </location>
</feature>
<dbReference type="OrthoDB" id="4132046at2759"/>
<proteinExistence type="predicted"/>
<protein>
    <submittedName>
        <fullName evidence="2">Uncharacterized protein</fullName>
    </submittedName>
</protein>
<dbReference type="EMBL" id="LFJN01000034">
    <property type="protein sequence ID" value="KPI36056.1"/>
    <property type="molecule type" value="Genomic_DNA"/>
</dbReference>
<gene>
    <name evidence="2" type="ORF">AB675_1701</name>
</gene>
<reference evidence="2 3" key="1">
    <citation type="submission" date="2015-06" db="EMBL/GenBank/DDBJ databases">
        <title>Draft genome of the ant-associated black yeast Phialophora attae CBS 131958.</title>
        <authorList>
            <person name="Moreno L.F."/>
            <person name="Stielow B.J."/>
            <person name="de Hoog S."/>
            <person name="Vicente V.A."/>
            <person name="Weiss V.A."/>
            <person name="de Vries M."/>
            <person name="Cruz L.M."/>
            <person name="Souza E.M."/>
        </authorList>
    </citation>
    <scope>NUCLEOTIDE SEQUENCE [LARGE SCALE GENOMIC DNA]</scope>
    <source>
        <strain evidence="2 3">CBS 131958</strain>
    </source>
</reference>
<organism evidence="2 3">
    <name type="scientific">Cyphellophora attinorum</name>
    <dbReference type="NCBI Taxonomy" id="1664694"/>
    <lineage>
        <taxon>Eukaryota</taxon>
        <taxon>Fungi</taxon>
        <taxon>Dikarya</taxon>
        <taxon>Ascomycota</taxon>
        <taxon>Pezizomycotina</taxon>
        <taxon>Eurotiomycetes</taxon>
        <taxon>Chaetothyriomycetidae</taxon>
        <taxon>Chaetothyriales</taxon>
        <taxon>Cyphellophoraceae</taxon>
        <taxon>Cyphellophora</taxon>
    </lineage>
</organism>
<dbReference type="RefSeq" id="XP_017996019.1">
    <property type="nucleotide sequence ID" value="XM_018141610.1"/>
</dbReference>
<keyword evidence="1" id="KW-0732">Signal</keyword>
<name>A0A0N1HIR2_9EURO</name>
<keyword evidence="3" id="KW-1185">Reference proteome</keyword>
<evidence type="ECO:0000256" key="1">
    <source>
        <dbReference type="SAM" id="SignalP"/>
    </source>
</evidence>
<dbReference type="GeneID" id="28733490"/>
<sequence>MQYTTIATTLLALTSSTLALPAPQIAADSVCNCPSTGTTPSAPATSSAAPDKSTVFVDPGRVGVGLSKLDNSEGITFLFDQDTLAAGMQDTRDVVQTTLYEKVEIALGDGFPNKDLRCQLIDLNGNTVFATRGANLDDTFSDADKGFWTLVTPTQIDTIVCDPGFKANNRNPPA</sequence>
<dbReference type="AlphaFoldDB" id="A0A0N1HIR2"/>
<dbReference type="Proteomes" id="UP000038010">
    <property type="component" value="Unassembled WGS sequence"/>
</dbReference>